<dbReference type="Proteomes" id="UP001646141">
    <property type="component" value="Unassembled WGS sequence"/>
</dbReference>
<sequence>MMLEKEDLERLMAECREFGLADVKALEAGWSDLAQRFPGDGAELMEKLMAFLRVAAESTREMDRLNGEVL</sequence>
<accession>A0ABS1SPW1</accession>
<organism evidence="1 2">
    <name type="scientific">Leucobacter chromiireducens subsp. chromiireducens</name>
    <dbReference type="NCBI Taxonomy" id="660067"/>
    <lineage>
        <taxon>Bacteria</taxon>
        <taxon>Bacillati</taxon>
        <taxon>Actinomycetota</taxon>
        <taxon>Actinomycetes</taxon>
        <taxon>Micrococcales</taxon>
        <taxon>Microbacteriaceae</taxon>
        <taxon>Leucobacter</taxon>
    </lineage>
</organism>
<reference evidence="1 2" key="1">
    <citation type="submission" date="2018-09" db="EMBL/GenBank/DDBJ databases">
        <title>Comparative genomics of Leucobacter spp.</title>
        <authorList>
            <person name="Reis A.C."/>
            <person name="Kolvenbach B.A."/>
            <person name="Corvini P.F.X."/>
            <person name="Nunes O.C."/>
        </authorList>
    </citation>
    <scope>NUCLEOTIDE SEQUENCE [LARGE SCALE GENOMIC DNA]</scope>
    <source>
        <strain evidence="1 2">L-1</strain>
    </source>
</reference>
<evidence type="ECO:0000313" key="2">
    <source>
        <dbReference type="Proteomes" id="UP001646141"/>
    </source>
</evidence>
<gene>
    <name evidence="1" type="ORF">D3226_03160</name>
</gene>
<proteinExistence type="predicted"/>
<keyword evidence="2" id="KW-1185">Reference proteome</keyword>
<dbReference type="RefSeq" id="WP_343992778.1">
    <property type="nucleotide sequence ID" value="NZ_BAAAMA010000004.1"/>
</dbReference>
<comment type="caution">
    <text evidence="1">The sequence shown here is derived from an EMBL/GenBank/DDBJ whole genome shotgun (WGS) entry which is preliminary data.</text>
</comment>
<evidence type="ECO:0000313" key="1">
    <source>
        <dbReference type="EMBL" id="MBL3688956.1"/>
    </source>
</evidence>
<name>A0ABS1SPW1_9MICO</name>
<dbReference type="EMBL" id="QYAD01000001">
    <property type="protein sequence ID" value="MBL3688956.1"/>
    <property type="molecule type" value="Genomic_DNA"/>
</dbReference>
<protein>
    <submittedName>
        <fullName evidence="1">Uncharacterized protein</fullName>
    </submittedName>
</protein>